<name>A0ABS7EC47_9GAMM</name>
<dbReference type="InterPro" id="IPR011711">
    <property type="entry name" value="GntR_C"/>
</dbReference>
<protein>
    <submittedName>
        <fullName evidence="5">FadR family transcriptional regulator</fullName>
    </submittedName>
</protein>
<dbReference type="Gene3D" id="1.20.120.530">
    <property type="entry name" value="GntR ligand-binding domain-like"/>
    <property type="match status" value="1"/>
</dbReference>
<keyword evidence="1" id="KW-0805">Transcription regulation</keyword>
<sequence length="247" mass="27651">MKNRRLFWRIVDQIESMISGGDFPAGSRLPPERELAEIFDVSRPTIREAIIALEVRERVEVKTGSGVYVLEQNNLSKADMAISAFELTQSRALIEGEVAALAATSITDEELAVLHRTLVDMERGEYAEEADEEFHRVIAVATRNAAMLRTVENLWNLRVSNPQIVSDYGSVCAKSNQHKILDEHTAIYNALKGRDAAAARAAMHKHFNRLINALFDALEAKALEEVKRKASEKRGLYSLDGILHRPT</sequence>
<dbReference type="Gene3D" id="1.10.10.10">
    <property type="entry name" value="Winged helix-like DNA-binding domain superfamily/Winged helix DNA-binding domain"/>
    <property type="match status" value="1"/>
</dbReference>
<dbReference type="SMART" id="SM00345">
    <property type="entry name" value="HTH_GNTR"/>
    <property type="match status" value="1"/>
</dbReference>
<dbReference type="SUPFAM" id="SSF46785">
    <property type="entry name" value="Winged helix' DNA-binding domain"/>
    <property type="match status" value="1"/>
</dbReference>
<proteinExistence type="predicted"/>
<dbReference type="Proteomes" id="UP001166251">
    <property type="component" value="Unassembled WGS sequence"/>
</dbReference>
<dbReference type="SMART" id="SM00895">
    <property type="entry name" value="FCD"/>
    <property type="match status" value="1"/>
</dbReference>
<dbReference type="PANTHER" id="PTHR43537:SF5">
    <property type="entry name" value="UXU OPERON TRANSCRIPTIONAL REGULATOR"/>
    <property type="match status" value="1"/>
</dbReference>
<evidence type="ECO:0000256" key="1">
    <source>
        <dbReference type="ARBA" id="ARBA00023015"/>
    </source>
</evidence>
<organism evidence="5 6">
    <name type="scientific">Neiella holothuriorum</name>
    <dbReference type="NCBI Taxonomy" id="2870530"/>
    <lineage>
        <taxon>Bacteria</taxon>
        <taxon>Pseudomonadati</taxon>
        <taxon>Pseudomonadota</taxon>
        <taxon>Gammaproteobacteria</taxon>
        <taxon>Alteromonadales</taxon>
        <taxon>Echinimonadaceae</taxon>
        <taxon>Neiella</taxon>
    </lineage>
</organism>
<evidence type="ECO:0000256" key="3">
    <source>
        <dbReference type="ARBA" id="ARBA00023163"/>
    </source>
</evidence>
<evidence type="ECO:0000313" key="5">
    <source>
        <dbReference type="EMBL" id="MBW8189416.1"/>
    </source>
</evidence>
<dbReference type="RefSeq" id="WP_220102109.1">
    <property type="nucleotide sequence ID" value="NZ_JAHZSS010000001.1"/>
</dbReference>
<evidence type="ECO:0000259" key="4">
    <source>
        <dbReference type="PROSITE" id="PS50949"/>
    </source>
</evidence>
<dbReference type="Pfam" id="PF07729">
    <property type="entry name" value="FCD"/>
    <property type="match status" value="1"/>
</dbReference>
<dbReference type="InterPro" id="IPR008920">
    <property type="entry name" value="TF_FadR/GntR_C"/>
</dbReference>
<dbReference type="Pfam" id="PF00392">
    <property type="entry name" value="GntR"/>
    <property type="match status" value="1"/>
</dbReference>
<reference evidence="5" key="1">
    <citation type="submission" date="2021-07" db="EMBL/GenBank/DDBJ databases">
        <title>Neiella marina sp. nov., isolated from the intestinal content of sea cucumber Apostichopus japonicus.</title>
        <authorList>
            <person name="Bai X."/>
        </authorList>
    </citation>
    <scope>NUCLEOTIDE SEQUENCE</scope>
    <source>
        <strain evidence="5">126</strain>
    </source>
</reference>
<feature type="domain" description="HTH gntR-type" evidence="4">
    <location>
        <begin position="4"/>
        <end position="72"/>
    </location>
</feature>
<evidence type="ECO:0000313" key="6">
    <source>
        <dbReference type="Proteomes" id="UP001166251"/>
    </source>
</evidence>
<keyword evidence="2" id="KW-0238">DNA-binding</keyword>
<dbReference type="EMBL" id="JAHZSS010000001">
    <property type="protein sequence ID" value="MBW8189416.1"/>
    <property type="molecule type" value="Genomic_DNA"/>
</dbReference>
<keyword evidence="3" id="KW-0804">Transcription</keyword>
<dbReference type="PROSITE" id="PS50949">
    <property type="entry name" value="HTH_GNTR"/>
    <property type="match status" value="1"/>
</dbReference>
<dbReference type="CDD" id="cd07377">
    <property type="entry name" value="WHTH_GntR"/>
    <property type="match status" value="1"/>
</dbReference>
<evidence type="ECO:0000256" key="2">
    <source>
        <dbReference type="ARBA" id="ARBA00023125"/>
    </source>
</evidence>
<accession>A0ABS7EC47</accession>
<comment type="caution">
    <text evidence="5">The sequence shown here is derived from an EMBL/GenBank/DDBJ whole genome shotgun (WGS) entry which is preliminary data.</text>
</comment>
<dbReference type="PANTHER" id="PTHR43537">
    <property type="entry name" value="TRANSCRIPTIONAL REGULATOR, GNTR FAMILY"/>
    <property type="match status" value="1"/>
</dbReference>
<gene>
    <name evidence="5" type="ORF">K0504_00085</name>
</gene>
<dbReference type="InterPro" id="IPR036390">
    <property type="entry name" value="WH_DNA-bd_sf"/>
</dbReference>
<keyword evidence="6" id="KW-1185">Reference proteome</keyword>
<dbReference type="SUPFAM" id="SSF48008">
    <property type="entry name" value="GntR ligand-binding domain-like"/>
    <property type="match status" value="1"/>
</dbReference>
<dbReference type="InterPro" id="IPR000524">
    <property type="entry name" value="Tscrpt_reg_HTH_GntR"/>
</dbReference>
<dbReference type="PRINTS" id="PR00035">
    <property type="entry name" value="HTHGNTR"/>
</dbReference>
<dbReference type="InterPro" id="IPR036388">
    <property type="entry name" value="WH-like_DNA-bd_sf"/>
</dbReference>